<keyword evidence="2" id="KW-1185">Reference proteome</keyword>
<dbReference type="RefSeq" id="XP_053017019.1">
    <property type="nucleotide sequence ID" value="XM_053165871.1"/>
</dbReference>
<proteinExistence type="predicted"/>
<protein>
    <submittedName>
        <fullName evidence="1">Uncharacterized protein</fullName>
    </submittedName>
</protein>
<evidence type="ECO:0000313" key="2">
    <source>
        <dbReference type="Proteomes" id="UP001164743"/>
    </source>
</evidence>
<accession>A0ABY7C8I4</accession>
<reference evidence="1" key="1">
    <citation type="submission" date="2022-10" db="EMBL/GenBank/DDBJ databases">
        <title>Puccinia triticina Genome sequencing and assembly.</title>
        <authorList>
            <person name="Li C."/>
        </authorList>
    </citation>
    <scope>NUCLEOTIDE SEQUENCE</scope>
    <source>
        <strain evidence="1">Pt15</strain>
    </source>
</reference>
<dbReference type="Proteomes" id="UP001164743">
    <property type="component" value="Chromosome 1A"/>
</dbReference>
<gene>
    <name evidence="1" type="ORF">PtA15_1A806</name>
</gene>
<organism evidence="1 2">
    <name type="scientific">Puccinia triticina</name>
    <dbReference type="NCBI Taxonomy" id="208348"/>
    <lineage>
        <taxon>Eukaryota</taxon>
        <taxon>Fungi</taxon>
        <taxon>Dikarya</taxon>
        <taxon>Basidiomycota</taxon>
        <taxon>Pucciniomycotina</taxon>
        <taxon>Pucciniomycetes</taxon>
        <taxon>Pucciniales</taxon>
        <taxon>Pucciniaceae</taxon>
        <taxon>Puccinia</taxon>
    </lineage>
</organism>
<dbReference type="GeneID" id="77806766"/>
<evidence type="ECO:0000313" key="1">
    <source>
        <dbReference type="EMBL" id="WAQ81464.1"/>
    </source>
</evidence>
<name>A0ABY7C8I4_9BASI</name>
<sequence>MLAISSLARIQRLVAPWTQIMKARLESSVIFLSFTILYLSSISEAYLITTTISQLDQLSSSNSKQDVNNFHISTPKLLHEFIFPSGQVDVDAVLALISARLSYIPFFNKVQTDPIGCDCHSSSQHTIKSTNWSARNNPTVRKLRQSLPSLEQHLSPKFTPKKGHSIKKEKCFEYTLQNAVVSIATFYPLF</sequence>
<dbReference type="EMBL" id="CP110421">
    <property type="protein sequence ID" value="WAQ81464.1"/>
    <property type="molecule type" value="Genomic_DNA"/>
</dbReference>